<dbReference type="STRING" id="58919.A0A316ZAK1"/>
<evidence type="ECO:0000256" key="4">
    <source>
        <dbReference type="ARBA" id="ARBA00022448"/>
    </source>
</evidence>
<comment type="similarity">
    <text evidence="2">Belongs to the TIM54 family.</text>
</comment>
<keyword evidence="11" id="KW-0472">Membrane</keyword>
<evidence type="ECO:0000256" key="9">
    <source>
        <dbReference type="ARBA" id="ARBA00023010"/>
    </source>
</evidence>
<dbReference type="Pfam" id="PF11711">
    <property type="entry name" value="Tim54"/>
    <property type="match status" value="1"/>
</dbReference>
<keyword evidence="5" id="KW-0812">Transmembrane</keyword>
<keyword evidence="9" id="KW-0811">Translocation</keyword>
<gene>
    <name evidence="13" type="ORF">FA09DRAFT_281869</name>
</gene>
<evidence type="ECO:0000256" key="12">
    <source>
        <dbReference type="SAM" id="MobiDB-lite"/>
    </source>
</evidence>
<dbReference type="AlphaFoldDB" id="A0A316ZAK1"/>
<dbReference type="EMBL" id="KZ819296">
    <property type="protein sequence ID" value="PWN97233.1"/>
    <property type="molecule type" value="Genomic_DNA"/>
</dbReference>
<evidence type="ECO:0000313" key="14">
    <source>
        <dbReference type="Proteomes" id="UP000245946"/>
    </source>
</evidence>
<dbReference type="RefSeq" id="XP_025597512.1">
    <property type="nucleotide sequence ID" value="XM_025739817.1"/>
</dbReference>
<evidence type="ECO:0000313" key="13">
    <source>
        <dbReference type="EMBL" id="PWN97233.1"/>
    </source>
</evidence>
<organism evidence="13 14">
    <name type="scientific">Tilletiopsis washingtonensis</name>
    <dbReference type="NCBI Taxonomy" id="58919"/>
    <lineage>
        <taxon>Eukaryota</taxon>
        <taxon>Fungi</taxon>
        <taxon>Dikarya</taxon>
        <taxon>Basidiomycota</taxon>
        <taxon>Ustilaginomycotina</taxon>
        <taxon>Exobasidiomycetes</taxon>
        <taxon>Entylomatales</taxon>
        <taxon>Entylomatales incertae sedis</taxon>
        <taxon>Tilletiopsis</taxon>
    </lineage>
</organism>
<keyword evidence="6" id="KW-0999">Mitochondrion inner membrane</keyword>
<keyword evidence="14" id="KW-1185">Reference proteome</keyword>
<evidence type="ECO:0000256" key="5">
    <source>
        <dbReference type="ARBA" id="ARBA00022692"/>
    </source>
</evidence>
<feature type="region of interest" description="Disordered" evidence="12">
    <location>
        <begin position="329"/>
        <end position="348"/>
    </location>
</feature>
<evidence type="ECO:0000256" key="6">
    <source>
        <dbReference type="ARBA" id="ARBA00022792"/>
    </source>
</evidence>
<evidence type="ECO:0000256" key="8">
    <source>
        <dbReference type="ARBA" id="ARBA00022989"/>
    </source>
</evidence>
<evidence type="ECO:0000256" key="7">
    <source>
        <dbReference type="ARBA" id="ARBA00022927"/>
    </source>
</evidence>
<keyword evidence="8" id="KW-1133">Transmembrane helix</keyword>
<reference evidence="13 14" key="1">
    <citation type="journal article" date="2018" name="Mol. Biol. Evol.">
        <title>Broad Genomic Sampling Reveals a Smut Pathogenic Ancestry of the Fungal Clade Ustilaginomycotina.</title>
        <authorList>
            <person name="Kijpornyongpan T."/>
            <person name="Mondo S.J."/>
            <person name="Barry K."/>
            <person name="Sandor L."/>
            <person name="Lee J."/>
            <person name="Lipzen A."/>
            <person name="Pangilinan J."/>
            <person name="LaButti K."/>
            <person name="Hainaut M."/>
            <person name="Henrissat B."/>
            <person name="Grigoriev I.V."/>
            <person name="Spatafora J.W."/>
            <person name="Aime M.C."/>
        </authorList>
    </citation>
    <scope>NUCLEOTIDE SEQUENCE [LARGE SCALE GENOMIC DNA]</scope>
    <source>
        <strain evidence="13 14">MCA 4186</strain>
    </source>
</reference>
<evidence type="ECO:0000256" key="10">
    <source>
        <dbReference type="ARBA" id="ARBA00023128"/>
    </source>
</evidence>
<evidence type="ECO:0000256" key="11">
    <source>
        <dbReference type="ARBA" id="ARBA00023136"/>
    </source>
</evidence>
<feature type="compositionally biased region" description="Pro residues" evidence="12">
    <location>
        <begin position="21"/>
        <end position="32"/>
    </location>
</feature>
<feature type="non-terminal residue" evidence="13">
    <location>
        <position position="1"/>
    </location>
</feature>
<feature type="compositionally biased region" description="Low complexity" evidence="12">
    <location>
        <begin position="1"/>
        <end position="20"/>
    </location>
</feature>
<proteinExistence type="inferred from homology"/>
<keyword evidence="10" id="KW-0496">Mitochondrion</keyword>
<dbReference type="GO" id="GO:0015031">
    <property type="term" value="P:protein transport"/>
    <property type="evidence" value="ECO:0007669"/>
    <property type="project" value="UniProtKB-KW"/>
</dbReference>
<dbReference type="GO" id="GO:0005743">
    <property type="term" value="C:mitochondrial inner membrane"/>
    <property type="evidence" value="ECO:0007669"/>
    <property type="project" value="UniProtKB-SubCell"/>
</dbReference>
<feature type="region of interest" description="Disordered" evidence="12">
    <location>
        <begin position="292"/>
        <end position="318"/>
    </location>
</feature>
<dbReference type="Proteomes" id="UP000245946">
    <property type="component" value="Unassembled WGS sequence"/>
</dbReference>
<dbReference type="InterPro" id="IPR021056">
    <property type="entry name" value="Mt_import_IM_translocase_Tim54"/>
</dbReference>
<feature type="region of interest" description="Disordered" evidence="12">
    <location>
        <begin position="477"/>
        <end position="497"/>
    </location>
</feature>
<evidence type="ECO:0000256" key="2">
    <source>
        <dbReference type="ARBA" id="ARBA00006355"/>
    </source>
</evidence>
<keyword evidence="7" id="KW-0653">Protein transport</keyword>
<comment type="subcellular location">
    <subcellularLocation>
        <location evidence="1">Mitochondrion inner membrane</location>
        <topology evidence="1">Single-pass membrane protein</topology>
    </subcellularLocation>
</comment>
<protein>
    <recommendedName>
        <fullName evidence="3">Mitochondrial import inner membrane translocase subunit TIM54</fullName>
    </recommendedName>
</protein>
<keyword evidence="4" id="KW-0813">Transport</keyword>
<dbReference type="OrthoDB" id="5598305at2759"/>
<name>A0A316ZAK1_9BASI</name>
<dbReference type="GeneID" id="37267363"/>
<feature type="non-terminal residue" evidence="13">
    <location>
        <position position="537"/>
    </location>
</feature>
<sequence>ASGSAAASGSSSSAAAAAAAAPPPKPAPAPLRPIPSALRPLRYMGVPASVLRWQPKLPSRNWLIFLSTSATLTTLYVYDRREAKVARAELVEQVRHLREQPLAPAEWPRKVHVLCAKCPGDDDYEKSVIWFKKYVKPILVAAAVDYEITNGTRFGGLGREVRERIFARRRQLLGLEAWGTQPSGPGASPSDPPAQAQLLQHTPFALTPQAALQRELDGGIILVGRPAYKEYMWGLQQGWSRALPPRREDTDEPLARLLAEDSAFDEVVPKKEDGEELFGDAVPGEDAASRAAAAAASVADDEWQGEADGAGAPLPSRLGKGSLGVSSYLSSPVSPAGRKPPPAEAAPSVAPELLAPPAQIPAQPPLVFADYVNLVGLRYMPRRLVGFFNERAKVRAGGEVALQLALGTVQTAREFDAPAQPRDGPPPQGGDLDWGLRSDDFILPRFRKTQKLVEKQRKEFYDGLPRRLQDTRSLVRGEREATKMETNDPPKSEAELREERFRKEREWRNTLEAYEVLRTEQGVAWSEAFRGALRVFE</sequence>
<evidence type="ECO:0000256" key="1">
    <source>
        <dbReference type="ARBA" id="ARBA00004434"/>
    </source>
</evidence>
<evidence type="ECO:0000256" key="3">
    <source>
        <dbReference type="ARBA" id="ARBA00020796"/>
    </source>
</evidence>
<feature type="region of interest" description="Disordered" evidence="12">
    <location>
        <begin position="1"/>
        <end position="32"/>
    </location>
</feature>
<accession>A0A316ZAK1</accession>